<comment type="caution">
    <text evidence="1">The sequence shown here is derived from an EMBL/GenBank/DDBJ whole genome shotgun (WGS) entry which is preliminary data.</text>
</comment>
<evidence type="ECO:0000313" key="2">
    <source>
        <dbReference type="Proteomes" id="UP000037923"/>
    </source>
</evidence>
<sequence length="67" mass="7565">MQSRGFSVRLSDSRCTGVRARERCRSTVALMLLAVEAGCIDNARLMFHMLKQRRSFSSLAPLYNVTV</sequence>
<protein>
    <submittedName>
        <fullName evidence="1">Uncharacterized protein</fullName>
    </submittedName>
</protein>
<dbReference type="VEuPathDB" id="TriTrypDB:LpyrH10_09_0040"/>
<dbReference type="EMBL" id="LGTL01000009">
    <property type="protein sequence ID" value="KPA79807.1"/>
    <property type="molecule type" value="Genomic_DNA"/>
</dbReference>
<organism evidence="1 2">
    <name type="scientific">Leptomonas pyrrhocoris</name>
    <name type="common">Firebug parasite</name>
    <dbReference type="NCBI Taxonomy" id="157538"/>
    <lineage>
        <taxon>Eukaryota</taxon>
        <taxon>Discoba</taxon>
        <taxon>Euglenozoa</taxon>
        <taxon>Kinetoplastea</taxon>
        <taxon>Metakinetoplastina</taxon>
        <taxon>Trypanosomatida</taxon>
        <taxon>Trypanosomatidae</taxon>
        <taxon>Leishmaniinae</taxon>
        <taxon>Leptomonas</taxon>
    </lineage>
</organism>
<name>A0A0M9G0Q2_LEPPY</name>
<evidence type="ECO:0000313" key="1">
    <source>
        <dbReference type="EMBL" id="KPA79807.1"/>
    </source>
</evidence>
<dbReference type="Proteomes" id="UP000037923">
    <property type="component" value="Unassembled WGS sequence"/>
</dbReference>
<accession>A0A0M9G0Q2</accession>
<dbReference type="RefSeq" id="XP_015658246.1">
    <property type="nucleotide sequence ID" value="XM_015802730.1"/>
</dbReference>
<dbReference type="GeneID" id="26905195"/>
<proteinExistence type="predicted"/>
<dbReference type="AlphaFoldDB" id="A0A0M9G0Q2"/>
<reference evidence="1 2" key="1">
    <citation type="submission" date="2015-07" db="EMBL/GenBank/DDBJ databases">
        <title>High-quality genome of monoxenous trypanosomatid Leptomonas pyrrhocoris.</title>
        <authorList>
            <person name="Flegontov P."/>
            <person name="Butenko A."/>
            <person name="Firsov S."/>
            <person name="Vlcek C."/>
            <person name="Logacheva M.D."/>
            <person name="Field M."/>
            <person name="Filatov D."/>
            <person name="Flegontova O."/>
            <person name="Gerasimov E."/>
            <person name="Jackson A.P."/>
            <person name="Kelly S."/>
            <person name="Opperdoes F."/>
            <person name="O'Reilly A."/>
            <person name="Votypka J."/>
            <person name="Yurchenko V."/>
            <person name="Lukes J."/>
        </authorList>
    </citation>
    <scope>NUCLEOTIDE SEQUENCE [LARGE SCALE GENOMIC DNA]</scope>
    <source>
        <strain evidence="1">H10</strain>
    </source>
</reference>
<keyword evidence="2" id="KW-1185">Reference proteome</keyword>
<gene>
    <name evidence="1" type="ORF">ABB37_04904</name>
</gene>